<feature type="compositionally biased region" description="Basic and acidic residues" evidence="1">
    <location>
        <begin position="584"/>
        <end position="604"/>
    </location>
</feature>
<evidence type="ECO:0000256" key="1">
    <source>
        <dbReference type="SAM" id="MobiDB-lite"/>
    </source>
</evidence>
<feature type="compositionally biased region" description="Basic and acidic residues" evidence="1">
    <location>
        <begin position="723"/>
        <end position="737"/>
    </location>
</feature>
<dbReference type="OrthoDB" id="9895813at2759"/>
<accession>A0A4Z2IL90</accession>
<feature type="region of interest" description="Disordered" evidence="1">
    <location>
        <begin position="807"/>
        <end position="830"/>
    </location>
</feature>
<evidence type="ECO:0000313" key="3">
    <source>
        <dbReference type="Proteomes" id="UP000314294"/>
    </source>
</evidence>
<reference evidence="2 3" key="1">
    <citation type="submission" date="2019-03" db="EMBL/GenBank/DDBJ databases">
        <title>First draft genome of Liparis tanakae, snailfish: a comprehensive survey of snailfish specific genes.</title>
        <authorList>
            <person name="Kim W."/>
            <person name="Song I."/>
            <person name="Jeong J.-H."/>
            <person name="Kim D."/>
            <person name="Kim S."/>
            <person name="Ryu S."/>
            <person name="Song J.Y."/>
            <person name="Lee S.K."/>
        </authorList>
    </citation>
    <scope>NUCLEOTIDE SEQUENCE [LARGE SCALE GENOMIC DNA]</scope>
    <source>
        <tissue evidence="2">Muscle</tissue>
    </source>
</reference>
<dbReference type="PANTHER" id="PTHR23005:SF4">
    <property type="entry name" value="OXYGEN-REGULATED PROTEIN 1"/>
    <property type="match status" value="1"/>
</dbReference>
<feature type="compositionally biased region" description="Polar residues" evidence="1">
    <location>
        <begin position="697"/>
        <end position="708"/>
    </location>
</feature>
<dbReference type="GO" id="GO:0035082">
    <property type="term" value="P:axoneme assembly"/>
    <property type="evidence" value="ECO:0007669"/>
    <property type="project" value="TreeGrafter"/>
</dbReference>
<feature type="compositionally biased region" description="Acidic residues" evidence="1">
    <location>
        <begin position="338"/>
        <end position="351"/>
    </location>
</feature>
<dbReference type="EMBL" id="SRLO01000070">
    <property type="protein sequence ID" value="TNN78799.1"/>
    <property type="molecule type" value="Genomic_DNA"/>
</dbReference>
<keyword evidence="3" id="KW-1185">Reference proteome</keyword>
<dbReference type="AlphaFoldDB" id="A0A4Z2IL90"/>
<feature type="region of interest" description="Disordered" evidence="1">
    <location>
        <begin position="996"/>
        <end position="1032"/>
    </location>
</feature>
<evidence type="ECO:0000313" key="2">
    <source>
        <dbReference type="EMBL" id="TNN78799.1"/>
    </source>
</evidence>
<feature type="compositionally biased region" description="Acidic residues" evidence="1">
    <location>
        <begin position="652"/>
        <end position="662"/>
    </location>
</feature>
<feature type="compositionally biased region" description="Basic and acidic residues" evidence="1">
    <location>
        <begin position="436"/>
        <end position="448"/>
    </location>
</feature>
<feature type="region of interest" description="Disordered" evidence="1">
    <location>
        <begin position="1073"/>
        <end position="1093"/>
    </location>
</feature>
<proteinExistence type="predicted"/>
<dbReference type="GO" id="GO:0060041">
    <property type="term" value="P:retina development in camera-type eye"/>
    <property type="evidence" value="ECO:0007669"/>
    <property type="project" value="TreeGrafter"/>
</dbReference>
<feature type="region of interest" description="Disordered" evidence="1">
    <location>
        <begin position="34"/>
        <end position="60"/>
    </location>
</feature>
<feature type="compositionally biased region" description="Acidic residues" evidence="1">
    <location>
        <begin position="627"/>
        <end position="645"/>
    </location>
</feature>
<feature type="compositionally biased region" description="Basic and acidic residues" evidence="1">
    <location>
        <begin position="405"/>
        <end position="423"/>
    </location>
</feature>
<feature type="compositionally biased region" description="Polar residues" evidence="1">
    <location>
        <begin position="820"/>
        <end position="830"/>
    </location>
</feature>
<dbReference type="Proteomes" id="UP000314294">
    <property type="component" value="Unassembled WGS sequence"/>
</dbReference>
<feature type="compositionally biased region" description="Polar residues" evidence="1">
    <location>
        <begin position="353"/>
        <end position="376"/>
    </location>
</feature>
<protein>
    <submittedName>
        <fullName evidence="2">Oxygen-regulated protein 1</fullName>
    </submittedName>
</protein>
<dbReference type="PANTHER" id="PTHR23005">
    <property type="entry name" value="RETINITIS PIGMENTOSA 1 PROTEIN"/>
    <property type="match status" value="1"/>
</dbReference>
<organism evidence="2 3">
    <name type="scientific">Liparis tanakae</name>
    <name type="common">Tanaka's snailfish</name>
    <dbReference type="NCBI Taxonomy" id="230148"/>
    <lineage>
        <taxon>Eukaryota</taxon>
        <taxon>Metazoa</taxon>
        <taxon>Chordata</taxon>
        <taxon>Craniata</taxon>
        <taxon>Vertebrata</taxon>
        <taxon>Euteleostomi</taxon>
        <taxon>Actinopterygii</taxon>
        <taxon>Neopterygii</taxon>
        <taxon>Teleostei</taxon>
        <taxon>Neoteleostei</taxon>
        <taxon>Acanthomorphata</taxon>
        <taxon>Eupercaria</taxon>
        <taxon>Perciformes</taxon>
        <taxon>Cottioidei</taxon>
        <taxon>Cottales</taxon>
        <taxon>Liparidae</taxon>
        <taxon>Liparis</taxon>
    </lineage>
</organism>
<comment type="caution">
    <text evidence="2">The sequence shown here is derived from an EMBL/GenBank/DDBJ whole genome shotgun (WGS) entry which is preliminary data.</text>
</comment>
<feature type="compositionally biased region" description="Basic and acidic residues" evidence="1">
    <location>
        <begin position="489"/>
        <end position="505"/>
    </location>
</feature>
<dbReference type="GO" id="GO:0042461">
    <property type="term" value="P:photoreceptor cell development"/>
    <property type="evidence" value="ECO:0007669"/>
    <property type="project" value="TreeGrafter"/>
</dbReference>
<feature type="region of interest" description="Disordered" evidence="1">
    <location>
        <begin position="326"/>
        <end position="737"/>
    </location>
</feature>
<gene>
    <name evidence="2" type="primary">RP1_1</name>
    <name evidence="2" type="ORF">EYF80_010969</name>
</gene>
<feature type="compositionally biased region" description="Acidic residues" evidence="1">
    <location>
        <begin position="506"/>
        <end position="530"/>
    </location>
</feature>
<dbReference type="GO" id="GO:0005930">
    <property type="term" value="C:axoneme"/>
    <property type="evidence" value="ECO:0007669"/>
    <property type="project" value="TreeGrafter"/>
</dbReference>
<name>A0A4Z2IL90_9TELE</name>
<feature type="compositionally biased region" description="Acidic residues" evidence="1">
    <location>
        <begin position="538"/>
        <end position="583"/>
    </location>
</feature>
<feature type="region of interest" description="Disordered" evidence="1">
    <location>
        <begin position="104"/>
        <end position="133"/>
    </location>
</feature>
<sequence length="1117" mass="123752">MPSLDPSPSEIHQYVESWLEKVSPDQVPYTEEAIADNSQPPTKVVFKIGGDSESDEKSECQTHPDEYYLPPASVGHCLEATALLHDDRLERGLCVSMPSVRVDPVQPEDRLRPNKSAEAIDPAENGSHPSTSNCLMPRASTTHVLHELYSSIHCITSACEDNRTSNLEKSNSLPNISTQVASALGSSCKAFMSFLSVMTLRDNLTGPALGDDNQSEALLMMESLQKMSAIEDEEELRASLTDLQSRASFRFREHWNDFQILRERLESEPLSPKFSETEFALDVVSEGGDAFEDIEELMDELNMPQDLRAEISSTVQQAKLVYPAEESTFVETERNQSDSEDDLEQFVEESNNETKQSLESDTASIAEDITQTQQRYDNGEIDPLETMQSVYSKSENDEEEEEQGEEVRDVGNDREDGLTKETDDERGEGEEGAVTVKDDTGGKVSVEKEDQEAEEVLMEEVQEEGEDCSVEETDEREGDEKTAEEEADEWGKGEAEESQGDRIEEGTVEVIEESDDEEEEADEFIGETDGEERVASEDNNEEEEESEQEVVEDGEDINIEDEENEGEETDNNMEEEEKCDEGEESRKEPQETVHSLEEESAGEKEVEEEIEESIKTGQMLDDKQREDDSENESDELNEGIDELEEQESKGELEEEHASEDADSIAASPDCKHLLEEASYLQQQSSCDETKAKVAEPNTGSPTTYSTECQCEDDKGNGTDTVNEFERDDGGKPREDGRDILQHPVEISQELLDFVNSALQSSSLIFTYDARGNVRIEPDSARVTHNKQYVIPKSGNDTSYGLKCLPSPSNSGLSDYRPETSESGGYKTQESVDIVTDSGEEASPVCGGKTDIPFRKCGTNVEGTDSKPPDAIITDVLRKNTGGSFSSYDSGTKASKEDLSYFSAASSQKADTEPATQCISSPTEKDSADGVLIDQGRWLLKENHLIRKSPPVSQGMYGDLDCTSLDTGQENNSEDSPSHCNTQHQLLADISSSELEEMAKPQTPKCTYYNMPHGSDSDPFLDDSSVKSGKRDASSIRGRGFRVSPTINTSKTWINKNGSLSSFESVQFKIQDRKVHPEGESSPVTRARRTPGGERGVVQVEDTCDALRVRCSQFCPIL</sequence>
<feature type="compositionally biased region" description="Acidic residues" evidence="1">
    <location>
        <begin position="449"/>
        <end position="488"/>
    </location>
</feature>